<evidence type="ECO:0000313" key="1">
    <source>
        <dbReference type="EMBL" id="MBW0462709.1"/>
    </source>
</evidence>
<accession>A0A9Q3BCE1</accession>
<comment type="caution">
    <text evidence="1">The sequence shown here is derived from an EMBL/GenBank/DDBJ whole genome shotgun (WGS) entry which is preliminary data.</text>
</comment>
<dbReference type="EMBL" id="AVOT02000401">
    <property type="protein sequence ID" value="MBW0462709.1"/>
    <property type="molecule type" value="Genomic_DNA"/>
</dbReference>
<organism evidence="1 2">
    <name type="scientific">Austropuccinia psidii MF-1</name>
    <dbReference type="NCBI Taxonomy" id="1389203"/>
    <lineage>
        <taxon>Eukaryota</taxon>
        <taxon>Fungi</taxon>
        <taxon>Dikarya</taxon>
        <taxon>Basidiomycota</taxon>
        <taxon>Pucciniomycotina</taxon>
        <taxon>Pucciniomycetes</taxon>
        <taxon>Pucciniales</taxon>
        <taxon>Sphaerophragmiaceae</taxon>
        <taxon>Austropuccinia</taxon>
    </lineage>
</organism>
<evidence type="ECO:0000313" key="2">
    <source>
        <dbReference type="Proteomes" id="UP000765509"/>
    </source>
</evidence>
<protein>
    <submittedName>
        <fullName evidence="1">Uncharacterized protein</fullName>
    </submittedName>
</protein>
<gene>
    <name evidence="1" type="ORF">O181_002424</name>
</gene>
<dbReference type="Proteomes" id="UP000765509">
    <property type="component" value="Unassembled WGS sequence"/>
</dbReference>
<sequence>MNQRAKCWIRSHWKISIFRLVVHHISSTLKSTSGAAKLAPLPKSGFKHLSNKNHVHDCGGDPSKAATPYKPPKSIICKLEALEGEEGDGLQGRRLAPNELREHKDMEKTLRFESLRKTPTDKHGYFFEAVPKFFP</sequence>
<keyword evidence="2" id="KW-1185">Reference proteome</keyword>
<name>A0A9Q3BCE1_9BASI</name>
<reference evidence="1" key="1">
    <citation type="submission" date="2021-03" db="EMBL/GenBank/DDBJ databases">
        <title>Draft genome sequence of rust myrtle Austropuccinia psidii MF-1, a brazilian biotype.</title>
        <authorList>
            <person name="Quecine M.C."/>
            <person name="Pachon D.M.R."/>
            <person name="Bonatelli M.L."/>
            <person name="Correr F.H."/>
            <person name="Franceschini L.M."/>
            <person name="Leite T.F."/>
            <person name="Margarido G.R.A."/>
            <person name="Almeida C.A."/>
            <person name="Ferrarezi J.A."/>
            <person name="Labate C.A."/>
        </authorList>
    </citation>
    <scope>NUCLEOTIDE SEQUENCE</scope>
    <source>
        <strain evidence="1">MF-1</strain>
    </source>
</reference>
<dbReference type="AlphaFoldDB" id="A0A9Q3BCE1"/>
<proteinExistence type="predicted"/>